<organism evidence="1 2">
    <name type="scientific">Shewanella benthica</name>
    <dbReference type="NCBI Taxonomy" id="43661"/>
    <lineage>
        <taxon>Bacteria</taxon>
        <taxon>Pseudomonadati</taxon>
        <taxon>Pseudomonadota</taxon>
        <taxon>Gammaproteobacteria</taxon>
        <taxon>Alteromonadales</taxon>
        <taxon>Shewanellaceae</taxon>
        <taxon>Shewanella</taxon>
    </lineage>
</organism>
<dbReference type="AlphaFoldDB" id="A0A330M641"/>
<sequence length="44" mass="5153">MFEIRRLANIMRSIVNSENFITSHYLPPLYQDSCHLLKSSINSI</sequence>
<accession>A0A330M641</accession>
<dbReference type="EMBL" id="LS483452">
    <property type="protein sequence ID" value="SQH77966.1"/>
    <property type="molecule type" value="Genomic_DNA"/>
</dbReference>
<name>A0A330M641_9GAMM</name>
<protein>
    <submittedName>
        <fullName evidence="1">Uncharacterized protein</fullName>
    </submittedName>
</protein>
<dbReference type="KEGG" id="sbk:SHEWBE_4003"/>
<proteinExistence type="predicted"/>
<gene>
    <name evidence="1" type="ORF">SHEWBE_4003</name>
</gene>
<evidence type="ECO:0000313" key="2">
    <source>
        <dbReference type="Proteomes" id="UP000250123"/>
    </source>
</evidence>
<evidence type="ECO:0000313" key="1">
    <source>
        <dbReference type="EMBL" id="SQH77966.1"/>
    </source>
</evidence>
<reference evidence="2" key="1">
    <citation type="submission" date="2018-06" db="EMBL/GenBank/DDBJ databases">
        <authorList>
            <person name="Cea G.-C."/>
            <person name="William W."/>
        </authorList>
    </citation>
    <scope>NUCLEOTIDE SEQUENCE [LARGE SCALE GENOMIC DNA]</scope>
    <source>
        <strain evidence="2">DB21MT-2</strain>
    </source>
</reference>
<dbReference type="Proteomes" id="UP000250123">
    <property type="component" value="Chromosome SHEWBE"/>
</dbReference>